<feature type="transmembrane region" description="Helical" evidence="1">
    <location>
        <begin position="21"/>
        <end position="45"/>
    </location>
</feature>
<dbReference type="PANTHER" id="PTHR31617:SF0">
    <property type="entry name" value="TRANSMEMBRANE PROTEIN 171"/>
    <property type="match status" value="1"/>
</dbReference>
<dbReference type="PANTHER" id="PTHR31617">
    <property type="entry name" value="TRANSMEMBRANE PROTEIN 171"/>
    <property type="match status" value="1"/>
</dbReference>
<feature type="transmembrane region" description="Helical" evidence="1">
    <location>
        <begin position="151"/>
        <end position="179"/>
    </location>
</feature>
<keyword evidence="1" id="KW-0812">Transmembrane</keyword>
<sequence length="375" mass="40739">MPPVAVPAPGDERNNGQHEKVTFFFFVFGAVFLCAGFLLLVFILQSCPYETFTDCNGVLKASGPVLVVAGLVFVLLAKSRARLHIRQRQLQNEQVYGLVFCRGSCQFAQFLIFGFLFLTSGTLISILGIWVPGCSPGWHSVLLNQTHSSDVNLQGCGFLSLQILGPMIVFTGLCFFVIAHVKKQNFGLSEGSIESEEHPQSTEYFQVTAVDATMVFPPPPPPYFADPMSPSVTPCLMSSGFPASENPPPYESIFNDGPLLVCPVPAVTDSVMRQKDALILWKKSRRLQGALKGGCNASFITRAQFADDDRTVAARDYEAACTISGYSSLSDILPMFPMSLSSESLPEYEDKVSVTSNECSLTSSSVSLTTLDTSS</sequence>
<accession>A0A8B9U117</accession>
<dbReference type="AlphaFoldDB" id="A0A8B9U117"/>
<organism evidence="2 3">
    <name type="scientific">Anas zonorhyncha</name>
    <name type="common">Eastern spot-billed duck</name>
    <dbReference type="NCBI Taxonomy" id="75864"/>
    <lineage>
        <taxon>Eukaryota</taxon>
        <taxon>Metazoa</taxon>
        <taxon>Chordata</taxon>
        <taxon>Craniata</taxon>
        <taxon>Vertebrata</taxon>
        <taxon>Euteleostomi</taxon>
        <taxon>Archelosauria</taxon>
        <taxon>Archosauria</taxon>
        <taxon>Dinosauria</taxon>
        <taxon>Saurischia</taxon>
        <taxon>Theropoda</taxon>
        <taxon>Coelurosauria</taxon>
        <taxon>Aves</taxon>
        <taxon>Neognathae</taxon>
        <taxon>Galloanserae</taxon>
        <taxon>Anseriformes</taxon>
        <taxon>Anatidae</taxon>
        <taxon>Anatinae</taxon>
        <taxon>Anas</taxon>
    </lineage>
</organism>
<reference evidence="2" key="1">
    <citation type="submission" date="2025-08" db="UniProtKB">
        <authorList>
            <consortium name="Ensembl"/>
        </authorList>
    </citation>
    <scope>IDENTIFICATION</scope>
</reference>
<protein>
    <submittedName>
        <fullName evidence="2">Transmembrane protein 171</fullName>
    </submittedName>
</protein>
<keyword evidence="3" id="KW-1185">Reference proteome</keyword>
<reference evidence="2" key="2">
    <citation type="submission" date="2025-09" db="UniProtKB">
        <authorList>
            <consortium name="Ensembl"/>
        </authorList>
    </citation>
    <scope>IDENTIFICATION</scope>
</reference>
<feature type="transmembrane region" description="Helical" evidence="1">
    <location>
        <begin position="110"/>
        <end position="131"/>
    </location>
</feature>
<evidence type="ECO:0000256" key="1">
    <source>
        <dbReference type="SAM" id="Phobius"/>
    </source>
</evidence>
<proteinExistence type="predicted"/>
<dbReference type="Ensembl" id="ENSAZOT00000001581.1">
    <property type="protein sequence ID" value="ENSAZOP00000001472.1"/>
    <property type="gene ID" value="ENSAZOG00000001036.1"/>
</dbReference>
<dbReference type="InterPro" id="IPR029173">
    <property type="entry name" value="TMEM171"/>
</dbReference>
<dbReference type="Proteomes" id="UP000694549">
    <property type="component" value="Unplaced"/>
</dbReference>
<keyword evidence="1" id="KW-1133">Transmembrane helix</keyword>
<keyword evidence="1" id="KW-0472">Membrane</keyword>
<dbReference type="Pfam" id="PF15471">
    <property type="entry name" value="TMEM171"/>
    <property type="match status" value="1"/>
</dbReference>
<name>A0A8B9U117_9AVES</name>
<feature type="transmembrane region" description="Helical" evidence="1">
    <location>
        <begin position="57"/>
        <end position="77"/>
    </location>
</feature>
<evidence type="ECO:0000313" key="3">
    <source>
        <dbReference type="Proteomes" id="UP000694549"/>
    </source>
</evidence>
<evidence type="ECO:0000313" key="2">
    <source>
        <dbReference type="Ensembl" id="ENSAZOP00000001472.1"/>
    </source>
</evidence>